<protein>
    <recommendedName>
        <fullName evidence="3">PcfJ-like protein</fullName>
    </recommendedName>
</protein>
<accession>A0A6I2RFF7</accession>
<evidence type="ECO:0000313" key="2">
    <source>
        <dbReference type="Proteomes" id="UP000429811"/>
    </source>
</evidence>
<dbReference type="InterPro" id="IPR025586">
    <property type="entry name" value="PcfJ"/>
</dbReference>
<evidence type="ECO:0000313" key="1">
    <source>
        <dbReference type="EMBL" id="MSB48578.1"/>
    </source>
</evidence>
<organism evidence="1 2">
    <name type="scientific">Flavonifractor plautii</name>
    <name type="common">Fusobacterium plautii</name>
    <dbReference type="NCBI Taxonomy" id="292800"/>
    <lineage>
        <taxon>Bacteria</taxon>
        <taxon>Bacillati</taxon>
        <taxon>Bacillota</taxon>
        <taxon>Clostridia</taxon>
        <taxon>Eubacteriales</taxon>
        <taxon>Oscillospiraceae</taxon>
        <taxon>Flavonifractor</taxon>
    </lineage>
</organism>
<sequence length="748" mass="87899">MERKERRIVMVKKSLLQMPMLMATNQMMKLAAQDAPQKHTFQTYWGSTYTVTSRKYRLFLRCKIEGNILRVSLYLPDSMRLGARRPAYETFIEVKTKRFLTYDYTVNKWRSAMLDNLDVPTCNNTSRTTEVWLSHADQKKVKTALGCSSGNFDGIVAYQHAARTEVLIRRDQRTTDKWDQDMALTPALPKDWNRWVDKVGIPEQFMFYAYKKGRAKTGYCSYCEREVPLLEKPRHGKSGTCPRCRHKVTFKSIGRLPHHFYTENTCVYLMQRRPDGLVIREFWAYRTYYKENYQKPKVCCTEHLRHLYDPAMCDRHYYWGDFKHRGDRWLAGLPPRSFYSFAPGYAYYLRGDKPGRIYGKTLPSLHKGILKSTGLVEWLHANHMTGNPMDFLYQLKRHPILERIAKAHLPQLTEDIIRRDIWASESVKNPEAPSLAKSLGIDTQRIKRLRQWNGGYRALIWLQWEKSSGRLIHDSVIQWLVEEEISPDSLKFILDRMNPVQICNYLKRQAAESGEDVRQVLSTWQDYLSMASGLGIDTNDEIVYRVKKLRLRHDELMLRTTQEACKEPAVEIQKAFPDVDHICQSLQEKYAYGNKKYQIVVPKGVADILAEGKILCHCVARNQNDVYWDRISRHETYLLFLRKADAPHVPYYTLEVEPDGTIRQKRTKFDRQEEDIEQATQFLKHWQKVIAKRLTTEDRQLAATSRVLREEEFKELREKDVRIYVGDFQGQRLVDVLTADLLETDRAA</sequence>
<dbReference type="Pfam" id="PF14284">
    <property type="entry name" value="PcfJ"/>
    <property type="match status" value="1"/>
</dbReference>
<reference evidence="1 2" key="1">
    <citation type="journal article" date="2019" name="Nat. Med.">
        <title>A library of human gut bacterial isolates paired with longitudinal multiomics data enables mechanistic microbiome research.</title>
        <authorList>
            <person name="Poyet M."/>
            <person name="Groussin M."/>
            <person name="Gibbons S.M."/>
            <person name="Avila-Pacheco J."/>
            <person name="Jiang X."/>
            <person name="Kearney S.M."/>
            <person name="Perrotta A.R."/>
            <person name="Berdy B."/>
            <person name="Zhao S."/>
            <person name="Lieberman T.D."/>
            <person name="Swanson P.K."/>
            <person name="Smith M."/>
            <person name="Roesemann S."/>
            <person name="Alexander J.E."/>
            <person name="Rich S.A."/>
            <person name="Livny J."/>
            <person name="Vlamakis H."/>
            <person name="Clish C."/>
            <person name="Bullock K."/>
            <person name="Deik A."/>
            <person name="Scott J."/>
            <person name="Pierce K.A."/>
            <person name="Xavier R.J."/>
            <person name="Alm E.J."/>
        </authorList>
    </citation>
    <scope>NUCLEOTIDE SEQUENCE [LARGE SCALE GENOMIC DNA]</scope>
    <source>
        <strain evidence="1 2">BIOML-A5</strain>
    </source>
</reference>
<evidence type="ECO:0008006" key="3">
    <source>
        <dbReference type="Google" id="ProtNLM"/>
    </source>
</evidence>
<dbReference type="Proteomes" id="UP000429811">
    <property type="component" value="Unassembled WGS sequence"/>
</dbReference>
<comment type="caution">
    <text evidence="1">The sequence shown here is derived from an EMBL/GenBank/DDBJ whole genome shotgun (WGS) entry which is preliminary data.</text>
</comment>
<proteinExistence type="predicted"/>
<dbReference type="RefSeq" id="WP_154250353.1">
    <property type="nucleotide sequence ID" value="NZ_WKPO01000008.1"/>
</dbReference>
<gene>
    <name evidence="1" type="ORF">GKE90_07665</name>
</gene>
<dbReference type="AlphaFoldDB" id="A0A6I2RFF7"/>
<name>A0A6I2RFF7_FLAPL</name>
<dbReference type="EMBL" id="WKPO01000008">
    <property type="protein sequence ID" value="MSB48578.1"/>
    <property type="molecule type" value="Genomic_DNA"/>
</dbReference>